<dbReference type="WBParaSite" id="Gr19_v10_g9570.t1">
    <property type="protein sequence ID" value="Gr19_v10_g9570.t1"/>
    <property type="gene ID" value="Gr19_v10_g9570"/>
</dbReference>
<evidence type="ECO:0000313" key="4">
    <source>
        <dbReference type="WBParaSite" id="Gr19_v10_g9570.t1"/>
    </source>
</evidence>
<dbReference type="PANTHER" id="PTHR24416:SF611">
    <property type="entry name" value="TYROSINE-PROTEIN KINASE TRANSMEMBRANE RECEPTOR ROR"/>
    <property type="match status" value="1"/>
</dbReference>
<evidence type="ECO:0000313" key="3">
    <source>
        <dbReference type="Proteomes" id="UP000887572"/>
    </source>
</evidence>
<organism evidence="3 4">
    <name type="scientific">Globodera rostochiensis</name>
    <name type="common">Golden nematode worm</name>
    <name type="synonym">Heterodera rostochiensis</name>
    <dbReference type="NCBI Taxonomy" id="31243"/>
    <lineage>
        <taxon>Eukaryota</taxon>
        <taxon>Metazoa</taxon>
        <taxon>Ecdysozoa</taxon>
        <taxon>Nematoda</taxon>
        <taxon>Chromadorea</taxon>
        <taxon>Rhabditida</taxon>
        <taxon>Tylenchina</taxon>
        <taxon>Tylenchomorpha</taxon>
        <taxon>Tylenchoidea</taxon>
        <taxon>Heteroderidae</taxon>
        <taxon>Heteroderinae</taxon>
        <taxon>Globodera</taxon>
    </lineage>
</organism>
<dbReference type="AlphaFoldDB" id="A0A914IG51"/>
<dbReference type="Proteomes" id="UP000887572">
    <property type="component" value="Unplaced"/>
</dbReference>
<dbReference type="Gene3D" id="1.10.510.10">
    <property type="entry name" value="Transferase(Phosphotransferase) domain 1"/>
    <property type="match status" value="2"/>
</dbReference>
<dbReference type="InterPro" id="IPR001245">
    <property type="entry name" value="Ser-Thr/Tyr_kinase_cat_dom"/>
</dbReference>
<keyword evidence="3" id="KW-1185">Reference proteome</keyword>
<dbReference type="SUPFAM" id="SSF56112">
    <property type="entry name" value="Protein kinase-like (PK-like)"/>
    <property type="match status" value="1"/>
</dbReference>
<protein>
    <submittedName>
        <fullName evidence="4">Protein kinase domain-containing protein</fullName>
    </submittedName>
</protein>
<dbReference type="GO" id="GO:0005886">
    <property type="term" value="C:plasma membrane"/>
    <property type="evidence" value="ECO:0007669"/>
    <property type="project" value="TreeGrafter"/>
</dbReference>
<dbReference type="InterPro" id="IPR000719">
    <property type="entry name" value="Prot_kinase_dom"/>
</dbReference>
<proteinExistence type="predicted"/>
<keyword evidence="1" id="KW-0812">Transmembrane</keyword>
<dbReference type="GO" id="GO:0005524">
    <property type="term" value="F:ATP binding"/>
    <property type="evidence" value="ECO:0007669"/>
    <property type="project" value="InterPro"/>
</dbReference>
<sequence length="373" mass="43379">MEFTDLYFGTPECKQIGGYCNFSNFQTWYCEWKEMHLLEDLCPLPSFCCIPKMSGWTYYIRTFIPITIICYTFSILALMSIAFFIAKLAKRIFEHKFPTTPAIEEWAVKTMIKLLPAVLKNELKVGLKISEGAFLNLHKSEWRGVSSRPFYGEFLKPTQFGIVLEWMNLGNVHSFLNNQKTSTNIVRELQNKDLLRIAVQACAGLYQLQTLLIMHGNICARNCLLSERKSWPYKWMAPECFVVGAEETYQFSLHSDVWSFGVFLLELFSMGVEPYQNIEQFEAKSLLLVDPKMNPMNFNEFLISPDSNCLKCYNNNLNANFSTVELIAIVNLIVHFESSFKSQQHRLEITNKKHETKQFSPISEQHRHFVQRL</sequence>
<dbReference type="InterPro" id="IPR050122">
    <property type="entry name" value="RTK"/>
</dbReference>
<evidence type="ECO:0000259" key="2">
    <source>
        <dbReference type="PROSITE" id="PS50011"/>
    </source>
</evidence>
<feature type="domain" description="Protein kinase" evidence="2">
    <location>
        <begin position="73"/>
        <end position="373"/>
    </location>
</feature>
<dbReference type="Pfam" id="PF07714">
    <property type="entry name" value="PK_Tyr_Ser-Thr"/>
    <property type="match status" value="1"/>
</dbReference>
<feature type="transmembrane region" description="Helical" evidence="1">
    <location>
        <begin position="63"/>
        <end position="86"/>
    </location>
</feature>
<name>A0A914IG51_GLORO</name>
<dbReference type="InterPro" id="IPR011009">
    <property type="entry name" value="Kinase-like_dom_sf"/>
</dbReference>
<dbReference type="PROSITE" id="PS50011">
    <property type="entry name" value="PROTEIN_KINASE_DOM"/>
    <property type="match status" value="1"/>
</dbReference>
<evidence type="ECO:0000256" key="1">
    <source>
        <dbReference type="SAM" id="Phobius"/>
    </source>
</evidence>
<keyword evidence="1" id="KW-0472">Membrane</keyword>
<keyword evidence="1" id="KW-1133">Transmembrane helix</keyword>
<accession>A0A914IG51</accession>
<dbReference type="GO" id="GO:0007169">
    <property type="term" value="P:cell surface receptor protein tyrosine kinase signaling pathway"/>
    <property type="evidence" value="ECO:0007669"/>
    <property type="project" value="TreeGrafter"/>
</dbReference>
<dbReference type="GO" id="GO:0004714">
    <property type="term" value="F:transmembrane receptor protein tyrosine kinase activity"/>
    <property type="evidence" value="ECO:0007669"/>
    <property type="project" value="TreeGrafter"/>
</dbReference>
<dbReference type="PANTHER" id="PTHR24416">
    <property type="entry name" value="TYROSINE-PROTEIN KINASE RECEPTOR"/>
    <property type="match status" value="1"/>
</dbReference>
<reference evidence="4" key="1">
    <citation type="submission" date="2022-11" db="UniProtKB">
        <authorList>
            <consortium name="WormBaseParasite"/>
        </authorList>
    </citation>
    <scope>IDENTIFICATION</scope>
</reference>
<dbReference type="GO" id="GO:0043235">
    <property type="term" value="C:receptor complex"/>
    <property type="evidence" value="ECO:0007669"/>
    <property type="project" value="TreeGrafter"/>
</dbReference>